<accession>A0A285LTP4</accession>
<evidence type="ECO:0000256" key="1">
    <source>
        <dbReference type="ARBA" id="ARBA00023125"/>
    </source>
</evidence>
<dbReference type="GO" id="GO:0003677">
    <property type="term" value="F:DNA binding"/>
    <property type="evidence" value="ECO:0007669"/>
    <property type="project" value="UniProtKB-KW"/>
</dbReference>
<dbReference type="OrthoDB" id="9802039at2"/>
<feature type="domain" description="HTH merR-type" evidence="2">
    <location>
        <begin position="5"/>
        <end position="73"/>
    </location>
</feature>
<dbReference type="CDD" id="cd00592">
    <property type="entry name" value="HTH_MerR-like"/>
    <property type="match status" value="1"/>
</dbReference>
<dbReference type="Gene3D" id="1.10.1660.10">
    <property type="match status" value="1"/>
</dbReference>
<dbReference type="RefSeq" id="WP_097247239.1">
    <property type="nucleotide sequence ID" value="NZ_OBEG01000006.1"/>
</dbReference>
<reference evidence="3 4" key="1">
    <citation type="submission" date="2017-09" db="EMBL/GenBank/DDBJ databases">
        <authorList>
            <person name="Ehlers B."/>
            <person name="Leendertz F.H."/>
        </authorList>
    </citation>
    <scope>NUCLEOTIDE SEQUENCE [LARGE SCALE GENOMIC DNA]</scope>
    <source>
        <strain evidence="3 4">DSM 45537</strain>
    </source>
</reference>
<dbReference type="SUPFAM" id="SSF46955">
    <property type="entry name" value="Putative DNA-binding domain"/>
    <property type="match status" value="1"/>
</dbReference>
<evidence type="ECO:0000313" key="3">
    <source>
        <dbReference type="EMBL" id="SNY88278.1"/>
    </source>
</evidence>
<dbReference type="SMART" id="SM00422">
    <property type="entry name" value="HTH_MERR"/>
    <property type="match status" value="1"/>
</dbReference>
<dbReference type="PANTHER" id="PTHR30204:SF97">
    <property type="entry name" value="MERR FAMILY REGULATORY PROTEIN"/>
    <property type="match status" value="1"/>
</dbReference>
<keyword evidence="1 3" id="KW-0238">DNA-binding</keyword>
<organism evidence="3 4">
    <name type="scientific">Nocardia amikacinitolerans</name>
    <dbReference type="NCBI Taxonomy" id="756689"/>
    <lineage>
        <taxon>Bacteria</taxon>
        <taxon>Bacillati</taxon>
        <taxon>Actinomycetota</taxon>
        <taxon>Actinomycetes</taxon>
        <taxon>Mycobacteriales</taxon>
        <taxon>Nocardiaceae</taxon>
        <taxon>Nocardia</taxon>
    </lineage>
</organism>
<dbReference type="AlphaFoldDB" id="A0A285LTP4"/>
<dbReference type="PANTHER" id="PTHR30204">
    <property type="entry name" value="REDOX-CYCLING DRUG-SENSING TRANSCRIPTIONAL ACTIVATOR SOXR"/>
    <property type="match status" value="1"/>
</dbReference>
<dbReference type="Proteomes" id="UP000219565">
    <property type="component" value="Unassembled WGS sequence"/>
</dbReference>
<proteinExistence type="predicted"/>
<gene>
    <name evidence="3" type="ORF">SAMN04244553_5250</name>
</gene>
<evidence type="ECO:0000313" key="4">
    <source>
        <dbReference type="Proteomes" id="UP000219565"/>
    </source>
</evidence>
<sequence>MSDSGLTIGELAARFGLATHVLRHWEDLGLLAPRRDSGGRRVYRADDAETVAVILLGKRVGLSLAEIARLVESAADREARRELLRAHRDQLAARIAAATAALHTIEHALDCGALDFRSCPHFRGKVDEALRLGVDGVVGHPVDVPFSGR</sequence>
<dbReference type="PROSITE" id="PS50937">
    <property type="entry name" value="HTH_MERR_2"/>
    <property type="match status" value="1"/>
</dbReference>
<dbReference type="InterPro" id="IPR047057">
    <property type="entry name" value="MerR_fam"/>
</dbReference>
<evidence type="ECO:0000259" key="2">
    <source>
        <dbReference type="PROSITE" id="PS50937"/>
    </source>
</evidence>
<keyword evidence="4" id="KW-1185">Reference proteome</keyword>
<dbReference type="STRING" id="1379680.GCA_001612615_01512"/>
<dbReference type="GO" id="GO:0003700">
    <property type="term" value="F:DNA-binding transcription factor activity"/>
    <property type="evidence" value="ECO:0007669"/>
    <property type="project" value="InterPro"/>
</dbReference>
<dbReference type="Pfam" id="PF13411">
    <property type="entry name" value="MerR_1"/>
    <property type="match status" value="1"/>
</dbReference>
<protein>
    <submittedName>
        <fullName evidence="3">DNA-binding transcriptional regulator, MerR family</fullName>
    </submittedName>
</protein>
<dbReference type="InterPro" id="IPR009061">
    <property type="entry name" value="DNA-bd_dom_put_sf"/>
</dbReference>
<name>A0A285LTP4_9NOCA</name>
<dbReference type="InterPro" id="IPR000551">
    <property type="entry name" value="MerR-type_HTH_dom"/>
</dbReference>
<dbReference type="EMBL" id="OBEG01000006">
    <property type="protein sequence ID" value="SNY88278.1"/>
    <property type="molecule type" value="Genomic_DNA"/>
</dbReference>